<dbReference type="GeneID" id="19470579"/>
<dbReference type="PANTHER" id="PTHR40788">
    <property type="entry name" value="CLR5 DOMAIN-CONTAINING PROTEIN-RELATED"/>
    <property type="match status" value="1"/>
</dbReference>
<gene>
    <name evidence="1" type="ORF">GLAREA_11538</name>
</gene>
<dbReference type="eggNOG" id="ENOG502QUCG">
    <property type="taxonomic scope" value="Eukaryota"/>
</dbReference>
<dbReference type="EMBL" id="KE145372">
    <property type="protein sequence ID" value="EPE24957.1"/>
    <property type="molecule type" value="Genomic_DNA"/>
</dbReference>
<proteinExistence type="predicted"/>
<organism evidence="1 2">
    <name type="scientific">Glarea lozoyensis (strain ATCC 20868 / MF5171)</name>
    <dbReference type="NCBI Taxonomy" id="1116229"/>
    <lineage>
        <taxon>Eukaryota</taxon>
        <taxon>Fungi</taxon>
        <taxon>Dikarya</taxon>
        <taxon>Ascomycota</taxon>
        <taxon>Pezizomycotina</taxon>
        <taxon>Leotiomycetes</taxon>
        <taxon>Helotiales</taxon>
        <taxon>Helotiaceae</taxon>
        <taxon>Glarea</taxon>
    </lineage>
</organism>
<name>S3CEN4_GLAL2</name>
<dbReference type="Proteomes" id="UP000016922">
    <property type="component" value="Unassembled WGS sequence"/>
</dbReference>
<dbReference type="PANTHER" id="PTHR40788:SF2">
    <property type="entry name" value="CLR5 DOMAIN-CONTAINING PROTEIN"/>
    <property type="match status" value="1"/>
</dbReference>
<dbReference type="KEGG" id="glz:GLAREA_11538"/>
<keyword evidence="2" id="KW-1185">Reference proteome</keyword>
<protein>
    <submittedName>
        <fullName evidence="1">Uncharacterized protein</fullName>
    </submittedName>
</protein>
<evidence type="ECO:0000313" key="1">
    <source>
        <dbReference type="EMBL" id="EPE24957.1"/>
    </source>
</evidence>
<accession>S3CEN4</accession>
<reference evidence="1 2" key="1">
    <citation type="journal article" date="2013" name="BMC Genomics">
        <title>Genomics-driven discovery of the pneumocandin biosynthetic gene cluster in the fungus Glarea lozoyensis.</title>
        <authorList>
            <person name="Chen L."/>
            <person name="Yue Q."/>
            <person name="Zhang X."/>
            <person name="Xiang M."/>
            <person name="Wang C."/>
            <person name="Li S."/>
            <person name="Che Y."/>
            <person name="Ortiz-Lopez F.J."/>
            <person name="Bills G.F."/>
            <person name="Liu X."/>
            <person name="An Z."/>
        </authorList>
    </citation>
    <scope>NUCLEOTIDE SEQUENCE [LARGE SCALE GENOMIC DNA]</scope>
    <source>
        <strain evidence="2">ATCC 20868 / MF5171</strain>
    </source>
</reference>
<dbReference type="RefSeq" id="XP_008087872.1">
    <property type="nucleotide sequence ID" value="XM_008089681.1"/>
</dbReference>
<dbReference type="STRING" id="1116229.S3CEN4"/>
<sequence length="397" mass="45061">MPSFSPSAAQVKAEAKARAVNILSNHDMLGQILDRHEVTIRKRWLKKTMKQKKAILLTAWPNMAPSHRPDFEALKREEMAGRPGGVTMFREWFLWPTINLEDLSLKRSLLYFLHGRGRNLPGTFARSDISCTGTAHASRAVGVPFISRQTMFLDGGTPTKYGRLVSWDDDSDALGALRSGRAFSIDPGHALLTLEIQERLMQFLVECCMGILHDISDLGSLIDSYFPVQDILPAIITDAAEYPNTVSLTIERQYRGPSAFDYQQMRSIIGAKRGKADNHIWLLREDPSYFADSIWEWLNEAKGRTMMNLENSVPPSPPLRSHYVRLPQDPTNTIITIEERRSEYRDELRFLLQILWDPVMTGKFGLSDVLDQLEHLVIKEPEQKARLSTLVSISLPT</sequence>
<dbReference type="HOGENOM" id="CLU_694548_0_0_1"/>
<dbReference type="OrthoDB" id="2922289at2759"/>
<dbReference type="AlphaFoldDB" id="S3CEN4"/>
<evidence type="ECO:0000313" key="2">
    <source>
        <dbReference type="Proteomes" id="UP000016922"/>
    </source>
</evidence>